<evidence type="ECO:0000313" key="2">
    <source>
        <dbReference type="EMBL" id="OHF02955.1"/>
    </source>
</evidence>
<reference evidence="2 3" key="1">
    <citation type="submission" date="2016-09" db="EMBL/GenBank/DDBJ databases">
        <authorList>
            <person name="Capua I."/>
            <person name="De Benedictis P."/>
            <person name="Joannis T."/>
            <person name="Lombin L.H."/>
            <person name="Cattoli G."/>
        </authorList>
    </citation>
    <scope>NUCLEOTIDE SEQUENCE [LARGE SCALE GENOMIC DNA]</scope>
    <source>
        <strain evidence="2 3">IMI 309357</strain>
    </source>
</reference>
<dbReference type="GeneID" id="34554877"/>
<feature type="signal peptide" evidence="1">
    <location>
        <begin position="1"/>
        <end position="17"/>
    </location>
</feature>
<accession>A0A1G4BNQ6</accession>
<evidence type="ECO:0000313" key="3">
    <source>
        <dbReference type="Proteomes" id="UP000176998"/>
    </source>
</evidence>
<organism evidence="2 3">
    <name type="scientific">Colletotrichum orchidophilum</name>
    <dbReference type="NCBI Taxonomy" id="1209926"/>
    <lineage>
        <taxon>Eukaryota</taxon>
        <taxon>Fungi</taxon>
        <taxon>Dikarya</taxon>
        <taxon>Ascomycota</taxon>
        <taxon>Pezizomycotina</taxon>
        <taxon>Sordariomycetes</taxon>
        <taxon>Hypocreomycetidae</taxon>
        <taxon>Glomerellales</taxon>
        <taxon>Glomerellaceae</taxon>
        <taxon>Colletotrichum</taxon>
    </lineage>
</organism>
<protein>
    <submittedName>
        <fullName evidence="2">Uncharacterized protein</fullName>
    </submittedName>
</protein>
<comment type="caution">
    <text evidence="2">The sequence shown here is derived from an EMBL/GenBank/DDBJ whole genome shotgun (WGS) entry which is preliminary data.</text>
</comment>
<proteinExistence type="predicted"/>
<dbReference type="OrthoDB" id="4788789at2759"/>
<keyword evidence="3" id="KW-1185">Reference proteome</keyword>
<evidence type="ECO:0000256" key="1">
    <source>
        <dbReference type="SAM" id="SignalP"/>
    </source>
</evidence>
<feature type="chain" id="PRO_5009603142" evidence="1">
    <location>
        <begin position="18"/>
        <end position="119"/>
    </location>
</feature>
<sequence length="119" mass="12802">MHLAVFPAFTLLGLSLAKKHDYCACQYTTDSPVDYGATDLLAGDCGLDYVYGQDSGQFWSAEPPGEGARFQGRFLKASAGQIDGDEFYNNCKGAGANDATCFDCDSKFEYPDGHLQCAS</sequence>
<name>A0A1G4BNQ6_9PEZI</name>
<dbReference type="RefSeq" id="XP_022480093.1">
    <property type="nucleotide sequence ID" value="XM_022613367.1"/>
</dbReference>
<gene>
    <name evidence="2" type="ORF">CORC01_01713</name>
</gene>
<dbReference type="Proteomes" id="UP000176998">
    <property type="component" value="Unassembled WGS sequence"/>
</dbReference>
<keyword evidence="1" id="KW-0732">Signal</keyword>
<dbReference type="AlphaFoldDB" id="A0A1G4BNQ6"/>
<dbReference type="EMBL" id="MJBS01000009">
    <property type="protein sequence ID" value="OHF02955.1"/>
    <property type="molecule type" value="Genomic_DNA"/>
</dbReference>